<evidence type="ECO:0000313" key="3">
    <source>
        <dbReference type="Proteomes" id="UP001054945"/>
    </source>
</evidence>
<dbReference type="Proteomes" id="UP001054945">
    <property type="component" value="Unassembled WGS sequence"/>
</dbReference>
<protein>
    <submittedName>
        <fullName evidence="2">Uncharacterized protein</fullName>
    </submittedName>
</protein>
<keyword evidence="3" id="KW-1185">Reference proteome</keyword>
<evidence type="ECO:0000256" key="1">
    <source>
        <dbReference type="SAM" id="MobiDB-lite"/>
    </source>
</evidence>
<evidence type="ECO:0000313" key="2">
    <source>
        <dbReference type="EMBL" id="GIY72270.1"/>
    </source>
</evidence>
<reference evidence="2 3" key="1">
    <citation type="submission" date="2021-06" db="EMBL/GenBank/DDBJ databases">
        <title>Caerostris extrusa draft genome.</title>
        <authorList>
            <person name="Kono N."/>
            <person name="Arakawa K."/>
        </authorList>
    </citation>
    <scope>NUCLEOTIDE SEQUENCE [LARGE SCALE GENOMIC DNA]</scope>
</reference>
<dbReference type="EMBL" id="BPLR01014923">
    <property type="protein sequence ID" value="GIY72270.1"/>
    <property type="molecule type" value="Genomic_DNA"/>
</dbReference>
<name>A0AAV4VSE9_CAEEX</name>
<comment type="caution">
    <text evidence="2">The sequence shown here is derived from an EMBL/GenBank/DDBJ whole genome shotgun (WGS) entry which is preliminary data.</text>
</comment>
<proteinExistence type="predicted"/>
<feature type="region of interest" description="Disordered" evidence="1">
    <location>
        <begin position="50"/>
        <end position="70"/>
    </location>
</feature>
<sequence>MVFPINDLFEMGMSVHYRSSKKKVADLSLGWHRLRPAWHGYLRTQVAEHTSRVAQPSESVRQPADDSPHQASCWNLAGSRAKSNILKTVKDDVMQGGLDHHSSDTMMIKHFQKPVSHQNLFLYQLTNLDSLAM</sequence>
<organism evidence="2 3">
    <name type="scientific">Caerostris extrusa</name>
    <name type="common">Bark spider</name>
    <name type="synonym">Caerostris bankana</name>
    <dbReference type="NCBI Taxonomy" id="172846"/>
    <lineage>
        <taxon>Eukaryota</taxon>
        <taxon>Metazoa</taxon>
        <taxon>Ecdysozoa</taxon>
        <taxon>Arthropoda</taxon>
        <taxon>Chelicerata</taxon>
        <taxon>Arachnida</taxon>
        <taxon>Araneae</taxon>
        <taxon>Araneomorphae</taxon>
        <taxon>Entelegynae</taxon>
        <taxon>Araneoidea</taxon>
        <taxon>Araneidae</taxon>
        <taxon>Caerostris</taxon>
    </lineage>
</organism>
<gene>
    <name evidence="2" type="ORF">CEXT_749191</name>
</gene>
<accession>A0AAV4VSE9</accession>
<dbReference type="AlphaFoldDB" id="A0AAV4VSE9"/>